<keyword evidence="1" id="KW-0812">Transmembrane</keyword>
<proteinExistence type="predicted"/>
<gene>
    <name evidence="2" type="ORF">ABE541_01415</name>
</gene>
<dbReference type="EMBL" id="JBDJNQ010000001">
    <property type="protein sequence ID" value="MEN5375910.1"/>
    <property type="molecule type" value="Genomic_DNA"/>
</dbReference>
<evidence type="ECO:0000256" key="1">
    <source>
        <dbReference type="SAM" id="Phobius"/>
    </source>
</evidence>
<accession>A0ABV0BNC3</accession>
<keyword evidence="1" id="KW-1133">Transmembrane helix</keyword>
<name>A0ABV0BNC3_9SPHI</name>
<dbReference type="Proteomes" id="UP001409291">
    <property type="component" value="Unassembled WGS sequence"/>
</dbReference>
<evidence type="ECO:0000313" key="2">
    <source>
        <dbReference type="EMBL" id="MEN5375910.1"/>
    </source>
</evidence>
<comment type="caution">
    <text evidence="2">The sequence shown here is derived from an EMBL/GenBank/DDBJ whole genome shotgun (WGS) entry which is preliminary data.</text>
</comment>
<sequence length="277" mass="31226">MKLSSKILIGLGIALFIIPIVTTSYIVGNNRVDTKVYEEMLRKEGSEPDSKDTYLKTYKTKSFTNLNIIGNDKGSIGLFIVKSDKYAVKVDKNSEGEISIDVDGNGQLNIELKDNAKSYYKRIYIFTPDIKQIEFSAIHVSSFSGQYDQLEIVGDKVEDFTFNSDVVVNDLSLRLKSSHISGDRQESFKLNQLTLDLDSSDVNFAKQDYEHVFIQAKDSKVNFKGDNPDLKLKLLNLKTVGHTSIDLNDFQVENAQGELSEETKTDFPVSLLRKILK</sequence>
<protein>
    <recommendedName>
        <fullName evidence="4">Auto-transporter adhesin head GIN domain-containing protein</fullName>
    </recommendedName>
</protein>
<feature type="transmembrane region" description="Helical" evidence="1">
    <location>
        <begin position="7"/>
        <end position="27"/>
    </location>
</feature>
<dbReference type="RefSeq" id="WP_208699433.1">
    <property type="nucleotide sequence ID" value="NZ_JBDJNQ010000001.1"/>
</dbReference>
<evidence type="ECO:0008006" key="4">
    <source>
        <dbReference type="Google" id="ProtNLM"/>
    </source>
</evidence>
<keyword evidence="3" id="KW-1185">Reference proteome</keyword>
<reference evidence="2 3" key="1">
    <citation type="submission" date="2024-04" db="EMBL/GenBank/DDBJ databases">
        <title>WGS of bacteria from Torrens River.</title>
        <authorList>
            <person name="Wyrsch E.R."/>
            <person name="Drigo B."/>
        </authorList>
    </citation>
    <scope>NUCLEOTIDE SEQUENCE [LARGE SCALE GENOMIC DNA]</scope>
    <source>
        <strain evidence="2 3">TWI391</strain>
    </source>
</reference>
<organism evidence="2 3">
    <name type="scientific">Sphingobacterium kitahiroshimense</name>
    <dbReference type="NCBI Taxonomy" id="470446"/>
    <lineage>
        <taxon>Bacteria</taxon>
        <taxon>Pseudomonadati</taxon>
        <taxon>Bacteroidota</taxon>
        <taxon>Sphingobacteriia</taxon>
        <taxon>Sphingobacteriales</taxon>
        <taxon>Sphingobacteriaceae</taxon>
        <taxon>Sphingobacterium</taxon>
    </lineage>
</organism>
<evidence type="ECO:0000313" key="3">
    <source>
        <dbReference type="Proteomes" id="UP001409291"/>
    </source>
</evidence>
<keyword evidence="1" id="KW-0472">Membrane</keyword>